<dbReference type="RefSeq" id="WP_283872332.1">
    <property type="nucleotide sequence ID" value="NZ_CP126101.1"/>
</dbReference>
<sequence>MGNLRSKVGEYVPDNLIADVSFPVQVGSVKLAGGQGNLLRGTVVGKNPTGLFVITDSAQNITADAILTDDIDTGVEGTEDVVTTVYISGPFNRKALIFGGTDTSEKHEELLRTKGIYLKAVL</sequence>
<dbReference type="Proteomes" id="UP001178322">
    <property type="component" value="Chromosome"/>
</dbReference>
<protein>
    <submittedName>
        <fullName evidence="1">Head decoration protein</fullName>
    </submittedName>
</protein>
<dbReference type="AlphaFoldDB" id="A0AAX3X112"/>
<name>A0AAX3X112_9BACI</name>
<dbReference type="Gene3D" id="2.40.300.10">
    <property type="entry name" value="Head decoration protein D"/>
    <property type="match status" value="1"/>
</dbReference>
<proteinExistence type="predicted"/>
<dbReference type="EMBL" id="CP126101">
    <property type="protein sequence ID" value="WHY53856.1"/>
    <property type="molecule type" value="Genomic_DNA"/>
</dbReference>
<accession>A0AAX3X112</accession>
<gene>
    <name evidence="1" type="ORF">QNH24_11650</name>
</gene>
<organism evidence="1 2">
    <name type="scientific">Lysinibacillus pakistanensis</name>
    <dbReference type="NCBI Taxonomy" id="759811"/>
    <lineage>
        <taxon>Bacteria</taxon>
        <taxon>Bacillati</taxon>
        <taxon>Bacillota</taxon>
        <taxon>Bacilli</taxon>
        <taxon>Bacillales</taxon>
        <taxon>Bacillaceae</taxon>
        <taxon>Lysinibacillus</taxon>
    </lineage>
</organism>
<evidence type="ECO:0000313" key="1">
    <source>
        <dbReference type="EMBL" id="WHY53856.1"/>
    </source>
</evidence>
<dbReference type="Pfam" id="PF02924">
    <property type="entry name" value="HDPD"/>
    <property type="match status" value="1"/>
</dbReference>
<reference evidence="1" key="1">
    <citation type="submission" date="2023-05" db="EMBL/GenBank/DDBJ databases">
        <title>Comparative genomics of Bacillaceae isolates and their secondary metabolite potential.</title>
        <authorList>
            <person name="Song L."/>
            <person name="Nielsen L.J."/>
            <person name="Mohite O."/>
            <person name="Xu X."/>
            <person name="Weber T."/>
            <person name="Kovacs A.T."/>
        </authorList>
    </citation>
    <scope>NUCLEOTIDE SEQUENCE</scope>
    <source>
        <strain evidence="1">LY1</strain>
    </source>
</reference>
<dbReference type="InterPro" id="IPR004195">
    <property type="entry name" value="Head_decoration_D"/>
</dbReference>
<evidence type="ECO:0000313" key="2">
    <source>
        <dbReference type="Proteomes" id="UP001178322"/>
    </source>
</evidence>